<dbReference type="NCBIfam" id="TIGR02070">
    <property type="entry name" value="mono_pep_trsgly"/>
    <property type="match status" value="1"/>
</dbReference>
<keyword evidence="7 11" id="KW-0573">Peptidoglycan synthesis</keyword>
<evidence type="ECO:0000256" key="3">
    <source>
        <dbReference type="ARBA" id="ARBA00022676"/>
    </source>
</evidence>
<evidence type="ECO:0000256" key="11">
    <source>
        <dbReference type="HAMAP-Rule" id="MF_00766"/>
    </source>
</evidence>
<comment type="similarity">
    <text evidence="11">Belongs to the glycosyltransferase 51 family.</text>
</comment>
<evidence type="ECO:0000313" key="13">
    <source>
        <dbReference type="EMBL" id="MDG0818109.1"/>
    </source>
</evidence>
<dbReference type="PANTHER" id="PTHR30400">
    <property type="entry name" value="MONOFUNCTIONAL BIOSYNTHETIC PEPTIDOGLYCAN TRANSGLYCOSYLASE"/>
    <property type="match status" value="1"/>
</dbReference>
<keyword evidence="3 11" id="KW-0328">Glycosyltransferase</keyword>
<evidence type="ECO:0000256" key="6">
    <source>
        <dbReference type="ARBA" id="ARBA00022960"/>
    </source>
</evidence>
<comment type="catalytic activity">
    <reaction evidence="11">
        <text>[GlcNAc-(1-&gt;4)-Mur2Ac(oyl-L-Ala-gamma-D-Glu-L-Lys-D-Ala-D-Ala)](n)-di-trans,octa-cis-undecaprenyl diphosphate + beta-D-GlcNAc-(1-&gt;4)-Mur2Ac(oyl-L-Ala-gamma-D-Glu-L-Lys-D-Ala-D-Ala)-di-trans,octa-cis-undecaprenyl diphosphate = [GlcNAc-(1-&gt;4)-Mur2Ac(oyl-L-Ala-gamma-D-Glu-L-Lys-D-Ala-D-Ala)](n+1)-di-trans,octa-cis-undecaprenyl diphosphate + di-trans,octa-cis-undecaprenyl diphosphate + H(+)</text>
        <dbReference type="Rhea" id="RHEA:23708"/>
        <dbReference type="Rhea" id="RHEA-COMP:9602"/>
        <dbReference type="Rhea" id="RHEA-COMP:9603"/>
        <dbReference type="ChEBI" id="CHEBI:15378"/>
        <dbReference type="ChEBI" id="CHEBI:58405"/>
        <dbReference type="ChEBI" id="CHEBI:60033"/>
        <dbReference type="ChEBI" id="CHEBI:78435"/>
        <dbReference type="EC" id="2.4.99.28"/>
    </reaction>
</comment>
<keyword evidence="14" id="KW-1185">Reference proteome</keyword>
<dbReference type="InterPro" id="IPR001264">
    <property type="entry name" value="Glyco_trans_51"/>
</dbReference>
<dbReference type="RefSeq" id="WP_277579584.1">
    <property type="nucleotide sequence ID" value="NZ_JANRMI010000006.1"/>
</dbReference>
<dbReference type="InterPro" id="IPR023346">
    <property type="entry name" value="Lysozyme-like_dom_sf"/>
</dbReference>
<keyword evidence="10 11" id="KW-0961">Cell wall biogenesis/degradation</keyword>
<organism evidence="13 14">
    <name type="scientific">Bdellovibrio svalbardensis</name>
    <dbReference type="NCBI Taxonomy" id="2972972"/>
    <lineage>
        <taxon>Bacteria</taxon>
        <taxon>Pseudomonadati</taxon>
        <taxon>Bdellovibrionota</taxon>
        <taxon>Bdellovibrionia</taxon>
        <taxon>Bdellovibrionales</taxon>
        <taxon>Pseudobdellovibrionaceae</taxon>
        <taxon>Bdellovibrio</taxon>
    </lineage>
</organism>
<dbReference type="EC" id="2.4.99.28" evidence="11"/>
<reference evidence="13" key="1">
    <citation type="submission" date="2022-08" db="EMBL/GenBank/DDBJ databases">
        <title>Novel Bdellovibrio Species Isolated from Svalbard: Designation Bdellovibrio svalbardensis.</title>
        <authorList>
            <person name="Mitchell R.J."/>
            <person name="Choi S.Y."/>
        </authorList>
    </citation>
    <scope>NUCLEOTIDE SEQUENCE</scope>
    <source>
        <strain evidence="13">PAP01</strain>
    </source>
</reference>
<protein>
    <recommendedName>
        <fullName evidence="11">Biosynthetic peptidoglycan transglycosylase</fullName>
        <ecNumber evidence="11">2.4.99.28</ecNumber>
    </recommendedName>
    <alternativeName>
        <fullName evidence="11">Glycan polymerase</fullName>
    </alternativeName>
    <alternativeName>
        <fullName evidence="11">Peptidoglycan glycosyltransferase MtgA</fullName>
        <shortName evidence="11">PGT</shortName>
    </alternativeName>
</protein>
<dbReference type="InterPro" id="IPR036950">
    <property type="entry name" value="PBP_transglycosylase"/>
</dbReference>
<dbReference type="SUPFAM" id="SSF53955">
    <property type="entry name" value="Lysozyme-like"/>
    <property type="match status" value="1"/>
</dbReference>
<evidence type="ECO:0000256" key="7">
    <source>
        <dbReference type="ARBA" id="ARBA00022984"/>
    </source>
</evidence>
<keyword evidence="6 11" id="KW-0133">Cell shape</keyword>
<evidence type="ECO:0000313" key="14">
    <source>
        <dbReference type="Proteomes" id="UP001152321"/>
    </source>
</evidence>
<evidence type="ECO:0000256" key="5">
    <source>
        <dbReference type="ARBA" id="ARBA00022692"/>
    </source>
</evidence>
<proteinExistence type="inferred from homology"/>
<dbReference type="PANTHER" id="PTHR30400:SF0">
    <property type="entry name" value="BIOSYNTHETIC PEPTIDOGLYCAN TRANSGLYCOSYLASE"/>
    <property type="match status" value="1"/>
</dbReference>
<comment type="function">
    <text evidence="11">Peptidoglycan polymerase that catalyzes glycan chain elongation from lipid-linked precursors.</text>
</comment>
<evidence type="ECO:0000256" key="8">
    <source>
        <dbReference type="ARBA" id="ARBA00022989"/>
    </source>
</evidence>
<dbReference type="InterPro" id="IPR011812">
    <property type="entry name" value="Pep_trsgly"/>
</dbReference>
<evidence type="ECO:0000256" key="2">
    <source>
        <dbReference type="ARBA" id="ARBA00022519"/>
    </source>
</evidence>
<keyword evidence="1 11" id="KW-1003">Cell membrane</keyword>
<name>A0ABT6DNB1_9BACT</name>
<comment type="subcellular location">
    <subcellularLocation>
        <location evidence="11">Cell membrane</location>
        <topology evidence="11">Single-pass membrane protein</topology>
    </subcellularLocation>
</comment>
<gene>
    <name evidence="11 13" type="primary">mtgA</name>
    <name evidence="13" type="ORF">NWE73_17130</name>
</gene>
<comment type="caution">
    <text evidence="13">The sequence shown here is derived from an EMBL/GenBank/DDBJ whole genome shotgun (WGS) entry which is preliminary data.</text>
</comment>
<keyword evidence="9 11" id="KW-0472">Membrane</keyword>
<evidence type="ECO:0000256" key="10">
    <source>
        <dbReference type="ARBA" id="ARBA00023316"/>
    </source>
</evidence>
<keyword evidence="8 11" id="KW-1133">Transmembrane helix</keyword>
<dbReference type="EMBL" id="JANRMI010000006">
    <property type="protein sequence ID" value="MDG0818109.1"/>
    <property type="molecule type" value="Genomic_DNA"/>
</dbReference>
<evidence type="ECO:0000259" key="12">
    <source>
        <dbReference type="Pfam" id="PF00912"/>
    </source>
</evidence>
<keyword evidence="5 11" id="KW-0812">Transmembrane</keyword>
<dbReference type="HAMAP" id="MF_00766">
    <property type="entry name" value="PGT_MtgA"/>
    <property type="match status" value="1"/>
</dbReference>
<keyword evidence="4 11" id="KW-0808">Transferase</keyword>
<dbReference type="GO" id="GO:0016757">
    <property type="term" value="F:glycosyltransferase activity"/>
    <property type="evidence" value="ECO:0007669"/>
    <property type="project" value="UniProtKB-KW"/>
</dbReference>
<sequence length="251" mass="29021">MKNPWIRLGRFIFTAFFVFFLGSVGSVLFYRFAPVMVTPLMVLRSVQSLWGPELVGIHKDWVPLAEIAPSMQKAVLKAEDARFFEHNGFDYEAIEKAMKYNKTHKKIKGASTISQQTAKNVFLWPNRDWIRKGMEAYFTVLIEFIWPKERIMEVYLNVIEMGPGVYGVEAASQRYFKRSAKNITAAQASLIAAVLPNPRKFRIDRPSSYVVKRQYRILYRVSPPLPAMATKDDKASLLDFFDLKFDNDDEE</sequence>
<feature type="domain" description="Glycosyl transferase family 51" evidence="12">
    <location>
        <begin position="58"/>
        <end position="220"/>
    </location>
</feature>
<dbReference type="Pfam" id="PF00912">
    <property type="entry name" value="Transgly"/>
    <property type="match status" value="1"/>
</dbReference>
<comment type="pathway">
    <text evidence="11">Cell wall biogenesis; peptidoglycan biosynthesis.</text>
</comment>
<evidence type="ECO:0000256" key="1">
    <source>
        <dbReference type="ARBA" id="ARBA00022475"/>
    </source>
</evidence>
<evidence type="ECO:0000256" key="4">
    <source>
        <dbReference type="ARBA" id="ARBA00022679"/>
    </source>
</evidence>
<feature type="transmembrane region" description="Helical" evidence="11">
    <location>
        <begin position="12"/>
        <end position="33"/>
    </location>
</feature>
<dbReference type="Proteomes" id="UP001152321">
    <property type="component" value="Unassembled WGS sequence"/>
</dbReference>
<dbReference type="Gene3D" id="1.10.3810.10">
    <property type="entry name" value="Biosynthetic peptidoglycan transglycosylase-like"/>
    <property type="match status" value="1"/>
</dbReference>
<evidence type="ECO:0000256" key="9">
    <source>
        <dbReference type="ARBA" id="ARBA00023136"/>
    </source>
</evidence>
<keyword evidence="2" id="KW-0997">Cell inner membrane</keyword>
<accession>A0ABT6DNB1</accession>